<comment type="caution">
    <text evidence="2">The sequence shown here is derived from an EMBL/GenBank/DDBJ whole genome shotgun (WGS) entry which is preliminary data.</text>
</comment>
<dbReference type="Gene3D" id="2.60.120.620">
    <property type="entry name" value="q2cbj1_9rhob like domain"/>
    <property type="match status" value="1"/>
</dbReference>
<organism evidence="2 3">
    <name type="scientific">Rhodobium gokarnense</name>
    <dbReference type="NCBI Taxonomy" id="364296"/>
    <lineage>
        <taxon>Bacteria</taxon>
        <taxon>Pseudomonadati</taxon>
        <taxon>Pseudomonadota</taxon>
        <taxon>Alphaproteobacteria</taxon>
        <taxon>Hyphomicrobiales</taxon>
        <taxon>Rhodobiaceae</taxon>
        <taxon>Rhodobium</taxon>
    </lineage>
</organism>
<protein>
    <recommendedName>
        <fullName evidence="4">Phytanoyl-CoA dioxygenase</fullName>
    </recommendedName>
</protein>
<dbReference type="Proteomes" id="UP001209755">
    <property type="component" value="Unassembled WGS sequence"/>
</dbReference>
<dbReference type="SUPFAM" id="SSF51197">
    <property type="entry name" value="Clavaminate synthase-like"/>
    <property type="match status" value="1"/>
</dbReference>
<dbReference type="PANTHER" id="PTHR20883:SF48">
    <property type="entry name" value="ECTOINE DIOXYGENASE"/>
    <property type="match status" value="1"/>
</dbReference>
<gene>
    <name evidence="2" type="ORF">M2319_004031</name>
</gene>
<sequence>MTRKTRLSDAEIETYHRDGLVIPDYRLPEETLDGLKAAVDRLIADHPDVRPEQLSGPHNPWGQSAKMIGNYDFLSFCGFPEILDMVEQVIGPDIILWGSMLFAKPPKEGKAVPWHQDGQYWPISPLATCTVRIAIDGSTVENGCMRYIPGSHRQKTLERHAVADRDDYAIKQEMEEIDETKARDVVLAPGQVSLHDVYTVHGSNHNRSGRRRADYAIRYMPATSLYDRSPDHPATAYAMKVSPTMNYPLRPIWLMRGEDRAGNDFSVGHGSHAA</sequence>
<evidence type="ECO:0000256" key="1">
    <source>
        <dbReference type="ARBA" id="ARBA00001954"/>
    </source>
</evidence>
<evidence type="ECO:0000313" key="2">
    <source>
        <dbReference type="EMBL" id="MCW2309675.1"/>
    </source>
</evidence>
<dbReference type="EMBL" id="JAOQNS010000013">
    <property type="protein sequence ID" value="MCW2309675.1"/>
    <property type="molecule type" value="Genomic_DNA"/>
</dbReference>
<proteinExistence type="predicted"/>
<name>A0ABT3HGZ0_9HYPH</name>
<dbReference type="InterPro" id="IPR008775">
    <property type="entry name" value="Phytyl_CoA_dOase-like"/>
</dbReference>
<keyword evidence="3" id="KW-1185">Reference proteome</keyword>
<dbReference type="PANTHER" id="PTHR20883">
    <property type="entry name" value="PHYTANOYL-COA DIOXYGENASE DOMAIN CONTAINING 1"/>
    <property type="match status" value="1"/>
</dbReference>
<evidence type="ECO:0000313" key="3">
    <source>
        <dbReference type="Proteomes" id="UP001209755"/>
    </source>
</evidence>
<dbReference type="RefSeq" id="WP_264603240.1">
    <property type="nucleotide sequence ID" value="NZ_JAOQNS010000013.1"/>
</dbReference>
<dbReference type="Pfam" id="PF05721">
    <property type="entry name" value="PhyH"/>
    <property type="match status" value="1"/>
</dbReference>
<accession>A0ABT3HGZ0</accession>
<evidence type="ECO:0008006" key="4">
    <source>
        <dbReference type="Google" id="ProtNLM"/>
    </source>
</evidence>
<reference evidence="3" key="1">
    <citation type="submission" date="2023-07" db="EMBL/GenBank/DDBJ databases">
        <title>Genome sequencing of Purple Non-Sulfur Bacteria from various extreme environments.</title>
        <authorList>
            <person name="Mayer M."/>
        </authorList>
    </citation>
    <scope>NUCLEOTIDE SEQUENCE [LARGE SCALE GENOMIC DNA]</scope>
    <source>
        <strain evidence="3">DSM 17935</strain>
    </source>
</reference>
<comment type="cofactor">
    <cofactor evidence="1">
        <name>Fe(2+)</name>
        <dbReference type="ChEBI" id="CHEBI:29033"/>
    </cofactor>
</comment>